<dbReference type="EMBL" id="JBDKXB010000002">
    <property type="protein sequence ID" value="MEY6431177.1"/>
    <property type="molecule type" value="Genomic_DNA"/>
</dbReference>
<name>A0ABV4B9W2_9GAMM</name>
<dbReference type="InterPro" id="IPR003593">
    <property type="entry name" value="AAA+_ATPase"/>
</dbReference>
<dbReference type="InterPro" id="IPR027417">
    <property type="entry name" value="P-loop_NTPase"/>
</dbReference>
<keyword evidence="2" id="KW-0547">Nucleotide-binding</keyword>
<feature type="domain" description="AAA+ ATPase" evidence="4">
    <location>
        <begin position="246"/>
        <end position="378"/>
    </location>
</feature>
<sequence>MPLPFFLDPEDPFLPPDAAEADVVARVALALLFESGGLSLFLHKLPKTSSEQRLMTLLGVSAPPSGENAAAHRRQQLAQRLAELGPFDGRYGTRLEANLGYLAERVGLSDLERRILGFVILVTIHRCLAKLSGMAFGDLDRLGTVRVCAGLFGEPEGQVSAAFARQGVLARSGLLQLEPGPRKPLYDKFTLLDGLADALSANIADVAALIDQVTPLAPPARLRLADFPHRRAEIALARRLLAGSRAGLNLLFYGPPGTGKTELARALAAALNCALHTVPSADDQGDPITGLQRLRRYRLAQSVLAQQAATLILFDEVEDVFPHQGRVAQGQAERNKGWINEALESNRLPTIWVSNSLAGFDEAYLRRFAQVIEVGVPPLAVRERLVQTHTRHLPVSRAFRRRVAQHPDLSPALLRQAADNPAVVDQRCAETAEATLEILLNSTLKAMGHEALPRQRAGAPLRYRRECLNADQDLQALEHGLRRTPRGRICCYGPPGTGKSAYGVHLAETLQRPLFIKRASDLLSPYVGETEQRLAGLFRRADTEGAVLLLDEADSFLRDRRMIQSSWEATQINEMLTQIEAFDGLFIASTNLLETLDAAALRRFDLKIRFDYLRPDQAWTLFRATLRQGGGRLTQPTLWQTRLARLEHLTPGDFAGLARRQRLVATPWTPQTLFDALTAEIHLSQRATGRSIGFAADL</sequence>
<reference evidence="5 6" key="1">
    <citation type="submission" date="2024-05" db="EMBL/GenBank/DDBJ databases">
        <title>Genome Sequence and Characterization of the New Strain Purple Sulfur Bacterium of Genus Thioalkalicoccus.</title>
        <authorList>
            <person name="Bryantseva I.A."/>
            <person name="Kyndt J.A."/>
            <person name="Imhoff J.F."/>
        </authorList>
    </citation>
    <scope>NUCLEOTIDE SEQUENCE [LARGE SCALE GENOMIC DNA]</scope>
    <source>
        <strain evidence="5 6">Um2</strain>
    </source>
</reference>
<protein>
    <submittedName>
        <fullName evidence="5">AAA family ATPase</fullName>
    </submittedName>
</protein>
<organism evidence="5 6">
    <name type="scientific">Thioalkalicoccus limnaeus</name>
    <dbReference type="NCBI Taxonomy" id="120681"/>
    <lineage>
        <taxon>Bacteria</taxon>
        <taxon>Pseudomonadati</taxon>
        <taxon>Pseudomonadota</taxon>
        <taxon>Gammaproteobacteria</taxon>
        <taxon>Chromatiales</taxon>
        <taxon>Chromatiaceae</taxon>
        <taxon>Thioalkalicoccus</taxon>
    </lineage>
</organism>
<dbReference type="Proteomes" id="UP001564408">
    <property type="component" value="Unassembled WGS sequence"/>
</dbReference>
<gene>
    <name evidence="5" type="ORF">ABC977_02010</name>
</gene>
<dbReference type="InterPro" id="IPR050221">
    <property type="entry name" value="26S_Proteasome_ATPase"/>
</dbReference>
<evidence type="ECO:0000313" key="5">
    <source>
        <dbReference type="EMBL" id="MEY6431177.1"/>
    </source>
</evidence>
<evidence type="ECO:0000313" key="6">
    <source>
        <dbReference type="Proteomes" id="UP001564408"/>
    </source>
</evidence>
<evidence type="ECO:0000256" key="3">
    <source>
        <dbReference type="ARBA" id="ARBA00022840"/>
    </source>
</evidence>
<feature type="domain" description="AAA+ ATPase" evidence="4">
    <location>
        <begin position="485"/>
        <end position="614"/>
    </location>
</feature>
<keyword evidence="3" id="KW-0067">ATP-binding</keyword>
<dbReference type="Gene3D" id="3.40.50.300">
    <property type="entry name" value="P-loop containing nucleotide triphosphate hydrolases"/>
    <property type="match status" value="2"/>
</dbReference>
<dbReference type="PANTHER" id="PTHR23073">
    <property type="entry name" value="26S PROTEASOME REGULATORY SUBUNIT"/>
    <property type="match status" value="1"/>
</dbReference>
<evidence type="ECO:0000256" key="2">
    <source>
        <dbReference type="ARBA" id="ARBA00022741"/>
    </source>
</evidence>
<comment type="similarity">
    <text evidence="1">Belongs to the AAA ATPase family.</text>
</comment>
<dbReference type="Pfam" id="PF00004">
    <property type="entry name" value="AAA"/>
    <property type="match status" value="2"/>
</dbReference>
<evidence type="ECO:0000259" key="4">
    <source>
        <dbReference type="SMART" id="SM00382"/>
    </source>
</evidence>
<dbReference type="SUPFAM" id="SSF52540">
    <property type="entry name" value="P-loop containing nucleoside triphosphate hydrolases"/>
    <property type="match status" value="2"/>
</dbReference>
<comment type="caution">
    <text evidence="5">The sequence shown here is derived from an EMBL/GenBank/DDBJ whole genome shotgun (WGS) entry which is preliminary data.</text>
</comment>
<dbReference type="InterPro" id="IPR003959">
    <property type="entry name" value="ATPase_AAA_core"/>
</dbReference>
<dbReference type="RefSeq" id="WP_369665562.1">
    <property type="nucleotide sequence ID" value="NZ_JBDKXB010000002.1"/>
</dbReference>
<evidence type="ECO:0000256" key="1">
    <source>
        <dbReference type="ARBA" id="ARBA00006914"/>
    </source>
</evidence>
<dbReference type="CDD" id="cd19481">
    <property type="entry name" value="RecA-like_protease"/>
    <property type="match status" value="1"/>
</dbReference>
<proteinExistence type="inferred from homology"/>
<dbReference type="SMART" id="SM00382">
    <property type="entry name" value="AAA"/>
    <property type="match status" value="2"/>
</dbReference>
<accession>A0ABV4B9W2</accession>
<keyword evidence="6" id="KW-1185">Reference proteome</keyword>